<evidence type="ECO:0008006" key="3">
    <source>
        <dbReference type="Google" id="ProtNLM"/>
    </source>
</evidence>
<proteinExistence type="predicted"/>
<gene>
    <name evidence="1" type="ORF">LSALG_LOCUS26565</name>
</gene>
<dbReference type="PANTHER" id="PTHR45023:SF4">
    <property type="entry name" value="GLYCINE-RICH PROTEIN-RELATED"/>
    <property type="match status" value="1"/>
</dbReference>
<evidence type="ECO:0000313" key="2">
    <source>
        <dbReference type="Proteomes" id="UP001177003"/>
    </source>
</evidence>
<protein>
    <recommendedName>
        <fullName evidence="3">No apical meristem-associated C-terminal domain-containing protein</fullName>
    </recommendedName>
</protein>
<dbReference type="AlphaFoldDB" id="A0AA35Z7A0"/>
<sequence length="211" mass="24068">MSAYCIVSEDKRRGKNQKKTSIWAQVKELYDVNQAENPGKLEAYRKRISGMSMKDVENEAHKLYETPGSKFNDTIVFNEVMLDDEESGGSTKRSRSTEEGYYCVQSNTEGASIGGLTINRPTGKDAAKRKEKCKSSNEVVAELRAMGLSRDSEVEVMKKRIDLDQQREQKMDEGKLIKMHNLHLNTLLQNKQLSPEEENIKLFLMSKFYGN</sequence>
<name>A0AA35Z7A0_LACSI</name>
<reference evidence="1" key="1">
    <citation type="submission" date="2023-04" db="EMBL/GenBank/DDBJ databases">
        <authorList>
            <person name="Vijverberg K."/>
            <person name="Xiong W."/>
            <person name="Schranz E."/>
        </authorList>
    </citation>
    <scope>NUCLEOTIDE SEQUENCE</scope>
</reference>
<evidence type="ECO:0000313" key="1">
    <source>
        <dbReference type="EMBL" id="CAI9287190.1"/>
    </source>
</evidence>
<dbReference type="PANTHER" id="PTHR45023">
    <property type="match status" value="1"/>
</dbReference>
<dbReference type="EMBL" id="OX465081">
    <property type="protein sequence ID" value="CAI9287190.1"/>
    <property type="molecule type" value="Genomic_DNA"/>
</dbReference>
<organism evidence="1 2">
    <name type="scientific">Lactuca saligna</name>
    <name type="common">Willowleaf lettuce</name>
    <dbReference type="NCBI Taxonomy" id="75948"/>
    <lineage>
        <taxon>Eukaryota</taxon>
        <taxon>Viridiplantae</taxon>
        <taxon>Streptophyta</taxon>
        <taxon>Embryophyta</taxon>
        <taxon>Tracheophyta</taxon>
        <taxon>Spermatophyta</taxon>
        <taxon>Magnoliopsida</taxon>
        <taxon>eudicotyledons</taxon>
        <taxon>Gunneridae</taxon>
        <taxon>Pentapetalae</taxon>
        <taxon>asterids</taxon>
        <taxon>campanulids</taxon>
        <taxon>Asterales</taxon>
        <taxon>Asteraceae</taxon>
        <taxon>Cichorioideae</taxon>
        <taxon>Cichorieae</taxon>
        <taxon>Lactucinae</taxon>
        <taxon>Lactuca</taxon>
    </lineage>
</organism>
<keyword evidence="2" id="KW-1185">Reference proteome</keyword>
<dbReference type="Proteomes" id="UP001177003">
    <property type="component" value="Chromosome 5"/>
</dbReference>
<accession>A0AA35Z7A0</accession>